<dbReference type="SUPFAM" id="SSF51735">
    <property type="entry name" value="NAD(P)-binding Rossmann-fold domains"/>
    <property type="match status" value="1"/>
</dbReference>
<dbReference type="OrthoDB" id="9810734at2"/>
<sequence length="267" mass="28639">MNIQTRPKALVTGASSGIGAVYADRLARLGHDVVLVARDEERMQALAERLQRDPGTSAEVLRADLLDPADLQRVEARLLDDHAITMLVNNAGVAGLGPFDSADPLTLEAIVSLNVMAVTRLAAAAAKGFVARGGGTIVNIGSVTALMPESFEPVYVATKAYVLALSQSLHEQLGPRGIRVQAVLPGMTRTEIWERSGVDPQTLPPDMVMEASELVDAALAGLDMGESVTIPSLPDVDEWEYFNDKRRKLAPLLSRKHAAERYRLAPG</sequence>
<accession>A0A0A0EXS2</accession>
<organism evidence="12 13">
    <name type="scientific">Lysobacter daejeonensis GH1-9</name>
    <dbReference type="NCBI Taxonomy" id="1385517"/>
    <lineage>
        <taxon>Bacteria</taxon>
        <taxon>Pseudomonadati</taxon>
        <taxon>Pseudomonadota</taxon>
        <taxon>Gammaproteobacteria</taxon>
        <taxon>Lysobacterales</taxon>
        <taxon>Lysobacteraceae</taxon>
        <taxon>Aerolutibacter</taxon>
    </lineage>
</organism>
<dbReference type="AlphaFoldDB" id="A0A0A0EXS2"/>
<comment type="function">
    <text evidence="9">NADP-dependent dehydrogenase with broad substrate specificity acting on 3-hydroxy acids. Catalyzes the NADP-dependent oxidation of L-allo-threonine to L-2-amino-3-keto-butyrate, which is spontaneously decarboxylated into aminoacetone. Also acts on D-threonine, L-serine, D-serine, D-3-hydroxyisobutyrate, L-3-hydroxyisobutyrate, D-glycerate and L-glycerate. Able to catalyze the reduction of the malonic semialdehyde to 3-hydroxypropionic acid. YdfG is apparently supplementing RutE, the presumed malonic semialdehyde reductase involved in pyrimidine degradation since both are able to detoxify malonic semialdehyde.</text>
</comment>
<dbReference type="InterPro" id="IPR002347">
    <property type="entry name" value="SDR_fam"/>
</dbReference>
<dbReference type="EC" id="1.1.1.298" evidence="4"/>
<evidence type="ECO:0000256" key="11">
    <source>
        <dbReference type="RuleBase" id="RU000363"/>
    </source>
</evidence>
<evidence type="ECO:0000256" key="1">
    <source>
        <dbReference type="ARBA" id="ARBA00006484"/>
    </source>
</evidence>
<evidence type="ECO:0000256" key="3">
    <source>
        <dbReference type="ARBA" id="ARBA00043812"/>
    </source>
</evidence>
<dbReference type="STRING" id="1385517.N800_11585"/>
<dbReference type="eggNOG" id="COG0300">
    <property type="taxonomic scope" value="Bacteria"/>
</dbReference>
<evidence type="ECO:0000256" key="8">
    <source>
        <dbReference type="ARBA" id="ARBA00044349"/>
    </source>
</evidence>
<reference evidence="12 13" key="1">
    <citation type="submission" date="2013-08" db="EMBL/GenBank/DDBJ databases">
        <title>Genome sequencing of Lysobacter.</title>
        <authorList>
            <person name="Zhang S."/>
            <person name="Wang G."/>
        </authorList>
    </citation>
    <scope>NUCLEOTIDE SEQUENCE [LARGE SCALE GENOMIC DNA]</scope>
    <source>
        <strain evidence="12 13">GH1-9</strain>
    </source>
</reference>
<comment type="catalytic activity">
    <reaction evidence="10">
        <text>3-hydroxypropanoate + NADP(+) = 3-oxopropanoate + NADPH + H(+)</text>
        <dbReference type="Rhea" id="RHEA:26438"/>
        <dbReference type="ChEBI" id="CHEBI:15378"/>
        <dbReference type="ChEBI" id="CHEBI:16510"/>
        <dbReference type="ChEBI" id="CHEBI:33190"/>
        <dbReference type="ChEBI" id="CHEBI:57783"/>
        <dbReference type="ChEBI" id="CHEBI:58349"/>
        <dbReference type="EC" id="1.1.1.298"/>
    </reaction>
</comment>
<comment type="similarity">
    <text evidence="1 11">Belongs to the short-chain dehydrogenases/reductases (SDR) family.</text>
</comment>
<comment type="caution">
    <text evidence="12">The sequence shown here is derived from an EMBL/GenBank/DDBJ whole genome shotgun (WGS) entry which is preliminary data.</text>
</comment>
<keyword evidence="2" id="KW-0560">Oxidoreductase</keyword>
<dbReference type="GO" id="GO:0035527">
    <property type="term" value="F:3-hydroxypropionate dehydrogenase (NADP+) activity"/>
    <property type="evidence" value="ECO:0007669"/>
    <property type="project" value="UniProtKB-EC"/>
</dbReference>
<comment type="catalytic activity">
    <reaction evidence="3">
        <text>L-allo-threonine + NADP(+) = aminoacetone + CO2 + NADPH</text>
        <dbReference type="Rhea" id="RHEA:43524"/>
        <dbReference type="ChEBI" id="CHEBI:16526"/>
        <dbReference type="ChEBI" id="CHEBI:57783"/>
        <dbReference type="ChEBI" id="CHEBI:58320"/>
        <dbReference type="ChEBI" id="CHEBI:58349"/>
        <dbReference type="ChEBI" id="CHEBI:58585"/>
        <dbReference type="EC" id="1.1.1.381"/>
    </reaction>
</comment>
<dbReference type="InterPro" id="IPR020904">
    <property type="entry name" value="Sc_DH/Rdtase_CS"/>
</dbReference>
<keyword evidence="13" id="KW-1185">Reference proteome</keyword>
<dbReference type="InterPro" id="IPR036291">
    <property type="entry name" value="NAD(P)-bd_dom_sf"/>
</dbReference>
<dbReference type="PANTHER" id="PTHR43086:SF3">
    <property type="entry name" value="NADP-DEPENDENT 3-HYDROXY ACID DEHYDROGENASE YDFG"/>
    <property type="match status" value="1"/>
</dbReference>
<gene>
    <name evidence="12" type="ORF">N800_11585</name>
</gene>
<evidence type="ECO:0000256" key="6">
    <source>
        <dbReference type="ARBA" id="ARBA00044065"/>
    </source>
</evidence>
<protein>
    <recommendedName>
        <fullName evidence="6">NADP-dependent 3-hydroxy acid dehydrogenase YdfG</fullName>
        <ecNumber evidence="4">1.1.1.298</ecNumber>
        <ecNumber evidence="5">1.1.1.381</ecNumber>
    </recommendedName>
    <alternativeName>
        <fullName evidence="8">L-allo-threonine dehydrogenase</fullName>
    </alternativeName>
    <alternativeName>
        <fullName evidence="7">Malonic semialdehyde reductase</fullName>
    </alternativeName>
</protein>
<dbReference type="CDD" id="cd05233">
    <property type="entry name" value="SDR_c"/>
    <property type="match status" value="1"/>
</dbReference>
<dbReference type="Proteomes" id="UP000029998">
    <property type="component" value="Unassembled WGS sequence"/>
</dbReference>
<evidence type="ECO:0000256" key="4">
    <source>
        <dbReference type="ARBA" id="ARBA00044050"/>
    </source>
</evidence>
<evidence type="ECO:0000256" key="10">
    <source>
        <dbReference type="ARBA" id="ARBA00047274"/>
    </source>
</evidence>
<evidence type="ECO:0000256" key="9">
    <source>
        <dbReference type="ARBA" id="ARBA00045650"/>
    </source>
</evidence>
<evidence type="ECO:0000313" key="13">
    <source>
        <dbReference type="Proteomes" id="UP000029998"/>
    </source>
</evidence>
<evidence type="ECO:0000256" key="7">
    <source>
        <dbReference type="ARBA" id="ARBA00044271"/>
    </source>
</evidence>
<dbReference type="Gene3D" id="3.40.50.720">
    <property type="entry name" value="NAD(P)-binding Rossmann-like Domain"/>
    <property type="match status" value="1"/>
</dbReference>
<dbReference type="EMBL" id="AVPU01000003">
    <property type="protein sequence ID" value="KGM55756.1"/>
    <property type="molecule type" value="Genomic_DNA"/>
</dbReference>
<dbReference type="RefSeq" id="WP_036134376.1">
    <property type="nucleotide sequence ID" value="NZ_AVPU01000003.1"/>
</dbReference>
<dbReference type="EC" id="1.1.1.381" evidence="5"/>
<proteinExistence type="inferred from homology"/>
<evidence type="ECO:0000256" key="2">
    <source>
        <dbReference type="ARBA" id="ARBA00023002"/>
    </source>
</evidence>
<dbReference type="PRINTS" id="PR00080">
    <property type="entry name" value="SDRFAMILY"/>
</dbReference>
<dbReference type="PRINTS" id="PR00081">
    <property type="entry name" value="GDHRDH"/>
</dbReference>
<name>A0A0A0EXS2_9GAMM</name>
<evidence type="ECO:0000256" key="5">
    <source>
        <dbReference type="ARBA" id="ARBA00044059"/>
    </source>
</evidence>
<dbReference type="PANTHER" id="PTHR43086">
    <property type="entry name" value="VERY-LONG-CHAIN 3-OXOOACYL-COA REDUCTASE"/>
    <property type="match status" value="1"/>
</dbReference>
<dbReference type="PIRSF" id="PIRSF000126">
    <property type="entry name" value="11-beta-HSD1"/>
    <property type="match status" value="1"/>
</dbReference>
<dbReference type="Pfam" id="PF00106">
    <property type="entry name" value="adh_short"/>
    <property type="match status" value="1"/>
</dbReference>
<evidence type="ECO:0000313" key="12">
    <source>
        <dbReference type="EMBL" id="KGM55756.1"/>
    </source>
</evidence>
<dbReference type="PROSITE" id="PS00061">
    <property type="entry name" value="ADH_SHORT"/>
    <property type="match status" value="1"/>
</dbReference>